<organism evidence="2 3">
    <name type="scientific">Pseudofulvimonas gallinarii</name>
    <dbReference type="NCBI Taxonomy" id="634155"/>
    <lineage>
        <taxon>Bacteria</taxon>
        <taxon>Pseudomonadati</taxon>
        <taxon>Pseudomonadota</taxon>
        <taxon>Gammaproteobacteria</taxon>
        <taxon>Lysobacterales</taxon>
        <taxon>Rhodanobacteraceae</taxon>
        <taxon>Pseudofulvimonas</taxon>
    </lineage>
</organism>
<gene>
    <name evidence="2" type="ORF">EDC25_106100</name>
</gene>
<dbReference type="AlphaFoldDB" id="A0A4S3KX63"/>
<protein>
    <recommendedName>
        <fullName evidence="4">BNR repeat protein</fullName>
    </recommendedName>
</protein>
<dbReference type="InterPro" id="IPR036278">
    <property type="entry name" value="Sialidase_sf"/>
</dbReference>
<dbReference type="RefSeq" id="WP_123521975.1">
    <property type="nucleotide sequence ID" value="NZ_JBHLWF010000031.1"/>
</dbReference>
<name>A0A4S3KX63_9GAMM</name>
<evidence type="ECO:0000256" key="1">
    <source>
        <dbReference type="SAM" id="SignalP"/>
    </source>
</evidence>
<proteinExistence type="predicted"/>
<reference evidence="2 3" key="1">
    <citation type="submission" date="2019-03" db="EMBL/GenBank/DDBJ databases">
        <title>Genomic Encyclopedia of Type Strains, Phase IV (KMG-IV): sequencing the most valuable type-strain genomes for metagenomic binning, comparative biology and taxonomic classification.</title>
        <authorList>
            <person name="Goeker M."/>
        </authorList>
    </citation>
    <scope>NUCLEOTIDE SEQUENCE [LARGE SCALE GENOMIC DNA]</scope>
    <source>
        <strain evidence="2 3">DSM 21944</strain>
    </source>
</reference>
<evidence type="ECO:0008006" key="4">
    <source>
        <dbReference type="Google" id="ProtNLM"/>
    </source>
</evidence>
<evidence type="ECO:0000313" key="3">
    <source>
        <dbReference type="Proteomes" id="UP000294599"/>
    </source>
</evidence>
<dbReference type="EMBL" id="SMAF01000006">
    <property type="protein sequence ID" value="TCS99262.1"/>
    <property type="molecule type" value="Genomic_DNA"/>
</dbReference>
<dbReference type="Proteomes" id="UP000294599">
    <property type="component" value="Unassembled WGS sequence"/>
</dbReference>
<accession>A0A4S3KX63</accession>
<comment type="caution">
    <text evidence="2">The sequence shown here is derived from an EMBL/GenBank/DDBJ whole genome shotgun (WGS) entry which is preliminary data.</text>
</comment>
<feature type="signal peptide" evidence="1">
    <location>
        <begin position="1"/>
        <end position="23"/>
    </location>
</feature>
<evidence type="ECO:0000313" key="2">
    <source>
        <dbReference type="EMBL" id="TCS99262.1"/>
    </source>
</evidence>
<sequence length="384" mass="40901">MKANIVAFTTLAFAAAIATPAFAAEASAFERGATWSTHNHGCNGGNRTDALHRDPDGTLWAGCGTNATGYGLFRSLDGGVTWAAAPVSPADAFHEFRVNSISRGHDNALYVAGFKPGVVQMVRRVATTSSPHPVTDTLTGVAQTGRQFHVGTYRELGDGRAIAEALTSTNLLYRPNATVGSSASNWVRELGTVQMLDMTVYGDRFYGAGSRNVEPPRLFLPPRTTADPYQFETLELQSGTGWRGELWGIAVNNRRLVAVGMDQDNSVGKIFVGTGDYYFPGSYVESSMSSITGDATTWARGACIARNRVVVVGERHPMGAGSGRVLLSNNDGASFTVITPPGAPSSINKCVIEPDGTIIVAGAGGFVGIRQDPDWIFRNDYERP</sequence>
<dbReference type="OrthoDB" id="5711096at2"/>
<keyword evidence="1" id="KW-0732">Signal</keyword>
<dbReference type="SUPFAM" id="SSF101898">
    <property type="entry name" value="NHL repeat"/>
    <property type="match status" value="1"/>
</dbReference>
<feature type="chain" id="PRO_5030100313" description="BNR repeat protein" evidence="1">
    <location>
        <begin position="24"/>
        <end position="384"/>
    </location>
</feature>
<keyword evidence="3" id="KW-1185">Reference proteome</keyword>
<dbReference type="InterPro" id="IPR015943">
    <property type="entry name" value="WD40/YVTN_repeat-like_dom_sf"/>
</dbReference>
<dbReference type="SUPFAM" id="SSF50939">
    <property type="entry name" value="Sialidases"/>
    <property type="match status" value="1"/>
</dbReference>
<dbReference type="Gene3D" id="2.130.10.10">
    <property type="entry name" value="YVTN repeat-like/Quinoprotein amine dehydrogenase"/>
    <property type="match status" value="1"/>
</dbReference>